<dbReference type="InterPro" id="IPR000719">
    <property type="entry name" value="Prot_kinase_dom"/>
</dbReference>
<dbReference type="Pfam" id="PF00069">
    <property type="entry name" value="Pkinase"/>
    <property type="match status" value="1"/>
</dbReference>
<dbReference type="GO" id="GO:0005524">
    <property type="term" value="F:ATP binding"/>
    <property type="evidence" value="ECO:0007669"/>
    <property type="project" value="InterPro"/>
</dbReference>
<gene>
    <name evidence="2" type="ORF">MNV_580014</name>
</gene>
<dbReference type="Proteomes" id="UP000218615">
    <property type="component" value="Unassembled WGS sequence"/>
</dbReference>
<keyword evidence="3" id="KW-1185">Reference proteome</keyword>
<evidence type="ECO:0000313" key="2">
    <source>
        <dbReference type="EMBL" id="SNQ62066.1"/>
    </source>
</evidence>
<dbReference type="GO" id="GO:0004672">
    <property type="term" value="F:protein kinase activity"/>
    <property type="evidence" value="ECO:0007669"/>
    <property type="project" value="InterPro"/>
</dbReference>
<feature type="domain" description="Protein kinase" evidence="1">
    <location>
        <begin position="20"/>
        <end position="135"/>
    </location>
</feature>
<dbReference type="PROSITE" id="PS50011">
    <property type="entry name" value="PROTEIN_KINASE_DOM"/>
    <property type="match status" value="1"/>
</dbReference>
<evidence type="ECO:0000259" key="1">
    <source>
        <dbReference type="PROSITE" id="PS50011"/>
    </source>
</evidence>
<dbReference type="Gene3D" id="1.10.510.10">
    <property type="entry name" value="Transferase(Phosphotransferase) domain 1"/>
    <property type="match status" value="1"/>
</dbReference>
<dbReference type="SUPFAM" id="SSF56112">
    <property type="entry name" value="Protein kinase-like (PK-like)"/>
    <property type="match status" value="1"/>
</dbReference>
<sequence length="135" mass="15914">MRNSNLPPFNQLRGKRFFNYELIEEIGNGKVGVVYKAYNKDIDHYRAIKIIPLKKLKSNWQMEIIKVAKLEGIPQVAQYHDHKPHENEPYEVFDGNSYACILWEYVPGENLSNFLKKRPNAITLEFIKQVIDQYT</sequence>
<dbReference type="AlphaFoldDB" id="A0A284VS08"/>
<protein>
    <recommendedName>
        <fullName evidence="1">Protein kinase domain-containing protein</fullName>
    </recommendedName>
</protein>
<name>A0A284VS08_9EURY</name>
<reference evidence="3" key="1">
    <citation type="submission" date="2017-06" db="EMBL/GenBank/DDBJ databases">
        <authorList>
            <person name="Cremers G."/>
        </authorList>
    </citation>
    <scope>NUCLEOTIDE SEQUENCE [LARGE SCALE GENOMIC DNA]</scope>
</reference>
<dbReference type="RefSeq" id="WP_096206687.1">
    <property type="nucleotide sequence ID" value="NZ_FZMP01000205.1"/>
</dbReference>
<evidence type="ECO:0000313" key="3">
    <source>
        <dbReference type="Proteomes" id="UP000218615"/>
    </source>
</evidence>
<proteinExistence type="predicted"/>
<dbReference type="InterPro" id="IPR011009">
    <property type="entry name" value="Kinase-like_dom_sf"/>
</dbReference>
<accession>A0A284VS08</accession>
<dbReference type="EMBL" id="FZMP01000205">
    <property type="protein sequence ID" value="SNQ62066.1"/>
    <property type="molecule type" value="Genomic_DNA"/>
</dbReference>
<organism evidence="2 3">
    <name type="scientific">Candidatus Methanoperedens nitratireducens</name>
    <dbReference type="NCBI Taxonomy" id="1392998"/>
    <lineage>
        <taxon>Archaea</taxon>
        <taxon>Methanobacteriati</taxon>
        <taxon>Methanobacteriota</taxon>
        <taxon>Stenosarchaea group</taxon>
        <taxon>Methanomicrobia</taxon>
        <taxon>Methanosarcinales</taxon>
        <taxon>ANME-2 cluster</taxon>
        <taxon>Candidatus Methanoperedentaceae</taxon>
        <taxon>Candidatus Methanoperedens</taxon>
    </lineage>
</organism>